<dbReference type="PANTHER" id="PTHR12040:SF0">
    <property type="entry name" value="HISTONE CHAPERONE ASF1"/>
    <property type="match status" value="1"/>
</dbReference>
<proteinExistence type="inferred from homology"/>
<keyword evidence="9" id="KW-1185">Reference proteome</keyword>
<dbReference type="GO" id="GO:0005634">
    <property type="term" value="C:nucleus"/>
    <property type="evidence" value="ECO:0007669"/>
    <property type="project" value="UniProtKB-SubCell"/>
</dbReference>
<evidence type="ECO:0000313" key="8">
    <source>
        <dbReference type="EMBL" id="GIX63331.1"/>
    </source>
</evidence>
<dbReference type="EMBL" id="BPLF01000002">
    <property type="protein sequence ID" value="GIX63331.1"/>
    <property type="molecule type" value="Genomic_DNA"/>
</dbReference>
<feature type="region of interest" description="Disordered" evidence="7">
    <location>
        <begin position="183"/>
        <end position="292"/>
    </location>
</feature>
<gene>
    <name evidence="8" type="ORF">BcabD6B2_27660</name>
</gene>
<keyword evidence="4" id="KW-0804">Transcription</keyword>
<evidence type="ECO:0000313" key="9">
    <source>
        <dbReference type="Proteomes" id="UP001497744"/>
    </source>
</evidence>
<dbReference type="Gene3D" id="2.60.40.1490">
    <property type="entry name" value="Histone chaperone ASF1-like"/>
    <property type="match status" value="1"/>
</dbReference>
<evidence type="ECO:0000256" key="6">
    <source>
        <dbReference type="ARBA" id="ARBA00023242"/>
    </source>
</evidence>
<dbReference type="RefSeq" id="XP_067715400.1">
    <property type="nucleotide sequence ID" value="XM_067859299.1"/>
</dbReference>
<evidence type="ECO:0000256" key="7">
    <source>
        <dbReference type="SAM" id="MobiDB-lite"/>
    </source>
</evidence>
<dbReference type="Proteomes" id="UP001497744">
    <property type="component" value="Unassembled WGS sequence"/>
</dbReference>
<comment type="caution">
    <text evidence="8">The sequence shown here is derived from an EMBL/GenBank/DDBJ whole genome shotgun (WGS) entry which is preliminary data.</text>
</comment>
<comment type="similarity">
    <text evidence="2">Belongs to the ASF1 family.</text>
</comment>
<dbReference type="GO" id="GO:0000785">
    <property type="term" value="C:chromatin"/>
    <property type="evidence" value="ECO:0007669"/>
    <property type="project" value="TreeGrafter"/>
</dbReference>
<evidence type="ECO:0000256" key="3">
    <source>
        <dbReference type="ARBA" id="ARBA00023015"/>
    </source>
</evidence>
<accession>A0AAV4LT22</accession>
<keyword evidence="5" id="KW-0143">Chaperone</keyword>
<sequence length="350" mass="38286">MSLVNVTNITVRNNVCPVTEPLVFQIEFECLEDLKHDVEWKIIYVTSDGTGYVEGAEEPINVDHGREGEIVLDAVCLGPIYRGVLEFEFRVAPPDFKRLNADGILGMQAVLVTANYCDQEFIRIGYYTNNCYEDPELRECPPDTPNIAKMVRCIIDSPRVTRFPIKWDSDSLLDLEGNELSEVINDGTEGDTVPVEVSEEREGANYGNVKSEEGDDSNAEAVEGESCDTNVDNIADDFSESNADGCVEGTDNKAEDEPEDVGANSGENVEGDDAYDTASSGESTAHDGRDEDHAAMHTAREELDGGFYPNRESVKRGVCEITSTESNNDGKVHRAAHLATLPTVASLSEV</sequence>
<dbReference type="SUPFAM" id="SSF101546">
    <property type="entry name" value="ASF1-like"/>
    <property type="match status" value="1"/>
</dbReference>
<evidence type="ECO:0000256" key="1">
    <source>
        <dbReference type="ARBA" id="ARBA00004123"/>
    </source>
</evidence>
<evidence type="ECO:0000256" key="2">
    <source>
        <dbReference type="ARBA" id="ARBA00006051"/>
    </source>
</evidence>
<comment type="subcellular location">
    <subcellularLocation>
        <location evidence="1">Nucleus</location>
    </subcellularLocation>
</comment>
<evidence type="ECO:0000256" key="4">
    <source>
        <dbReference type="ARBA" id="ARBA00023163"/>
    </source>
</evidence>
<evidence type="ECO:0000256" key="5">
    <source>
        <dbReference type="ARBA" id="ARBA00023186"/>
    </source>
</evidence>
<dbReference type="InterPro" id="IPR036747">
    <property type="entry name" value="ASF1-like_sf"/>
</dbReference>
<reference evidence="8 9" key="1">
    <citation type="submission" date="2021-06" db="EMBL/GenBank/DDBJ databases">
        <title>Genome sequence of Babesia caballi.</title>
        <authorList>
            <person name="Yamagishi J."/>
            <person name="Kidaka T."/>
            <person name="Ochi A."/>
        </authorList>
    </citation>
    <scope>NUCLEOTIDE SEQUENCE [LARGE SCALE GENOMIC DNA]</scope>
    <source>
        <strain evidence="8">USDA-D6B2</strain>
    </source>
</reference>
<dbReference type="GO" id="GO:0006335">
    <property type="term" value="P:DNA replication-dependent chromatin assembly"/>
    <property type="evidence" value="ECO:0007669"/>
    <property type="project" value="TreeGrafter"/>
</dbReference>
<dbReference type="InterPro" id="IPR006818">
    <property type="entry name" value="ASF1-like"/>
</dbReference>
<dbReference type="Pfam" id="PF04729">
    <property type="entry name" value="ASF1_hist_chap"/>
    <property type="match status" value="1"/>
</dbReference>
<name>A0AAV4LT22_BABCB</name>
<keyword evidence="3" id="KW-0805">Transcription regulation</keyword>
<dbReference type="AlphaFoldDB" id="A0AAV4LT22"/>
<keyword evidence="6" id="KW-0539">Nucleus</keyword>
<organism evidence="8 9">
    <name type="scientific">Babesia caballi</name>
    <dbReference type="NCBI Taxonomy" id="5871"/>
    <lineage>
        <taxon>Eukaryota</taxon>
        <taxon>Sar</taxon>
        <taxon>Alveolata</taxon>
        <taxon>Apicomplexa</taxon>
        <taxon>Aconoidasida</taxon>
        <taxon>Piroplasmida</taxon>
        <taxon>Babesiidae</taxon>
        <taxon>Babesia</taxon>
    </lineage>
</organism>
<dbReference type="PANTHER" id="PTHR12040">
    <property type="entry name" value="ANTI-SILENCING PROTEIN 1"/>
    <property type="match status" value="1"/>
</dbReference>
<dbReference type="GO" id="GO:0042393">
    <property type="term" value="F:histone binding"/>
    <property type="evidence" value="ECO:0007669"/>
    <property type="project" value="TreeGrafter"/>
</dbReference>
<dbReference type="GeneID" id="94194812"/>
<feature type="compositionally biased region" description="Acidic residues" evidence="7">
    <location>
        <begin position="213"/>
        <end position="226"/>
    </location>
</feature>
<protein>
    <submittedName>
        <fullName evidence="8">Anti-silencing protein, ASF1 family protein</fullName>
    </submittedName>
</protein>